<evidence type="ECO:0000259" key="1">
    <source>
        <dbReference type="PROSITE" id="PS51186"/>
    </source>
</evidence>
<dbReference type="CDD" id="cd04301">
    <property type="entry name" value="NAT_SF"/>
    <property type="match status" value="1"/>
</dbReference>
<feature type="domain" description="N-acetyltransferase" evidence="1">
    <location>
        <begin position="10"/>
        <end position="163"/>
    </location>
</feature>
<dbReference type="InterPro" id="IPR016181">
    <property type="entry name" value="Acyl_CoA_acyltransferase"/>
</dbReference>
<dbReference type="GO" id="GO:0016747">
    <property type="term" value="F:acyltransferase activity, transferring groups other than amino-acyl groups"/>
    <property type="evidence" value="ECO:0007669"/>
    <property type="project" value="InterPro"/>
</dbReference>
<dbReference type="EMBL" id="CAADRM010000051">
    <property type="protein sequence ID" value="VFU12682.1"/>
    <property type="molecule type" value="Genomic_DNA"/>
</dbReference>
<accession>A0A485LYS3</accession>
<dbReference type="PROSITE" id="PS51186">
    <property type="entry name" value="GNAT"/>
    <property type="match status" value="1"/>
</dbReference>
<sequence length="166" mass="19024">MTNNRKNCTIEIRRCSTDSDFSSAIRITKDYVHWLGLDLSFQDIDREYQNFPAMYGPPDGLFLLALRDGVPAGGAGLRLLEARICEMKRLFVYDRFKNQGIGSSLCRALIREAQALGYEKMRLDTMSYMQAAIRLYESLGFREIAPYRFNPDPAAKYLELDLAHHA</sequence>
<keyword evidence="2" id="KW-0012">Acyltransferase</keyword>
<proteinExistence type="predicted"/>
<gene>
    <name evidence="2" type="ORF">SCFA_1440004</name>
</gene>
<dbReference type="PANTHER" id="PTHR43305">
    <property type="entry name" value="FAMILY N-ACETYLTRANSFERASE, PUTATIVE (AFU_ORTHOLOGUE AFUA_2G01380)-RELATED"/>
    <property type="match status" value="1"/>
</dbReference>
<dbReference type="AlphaFoldDB" id="A0A485LYS3"/>
<evidence type="ECO:0000313" key="2">
    <source>
        <dbReference type="EMBL" id="VFU12682.1"/>
    </source>
</evidence>
<dbReference type="InterPro" id="IPR000182">
    <property type="entry name" value="GNAT_dom"/>
</dbReference>
<name>A0A485LYS3_9ZZZZ</name>
<protein>
    <submittedName>
        <fullName evidence="2">Putative enzyme</fullName>
        <ecNumber evidence="2">2.3.1.-</ecNumber>
    </submittedName>
</protein>
<dbReference type="Gene3D" id="3.40.630.30">
    <property type="match status" value="1"/>
</dbReference>
<dbReference type="Pfam" id="PF00583">
    <property type="entry name" value="Acetyltransf_1"/>
    <property type="match status" value="1"/>
</dbReference>
<dbReference type="EC" id="2.3.1.-" evidence="2"/>
<keyword evidence="2" id="KW-0808">Transferase</keyword>
<dbReference type="SUPFAM" id="SSF55729">
    <property type="entry name" value="Acyl-CoA N-acyltransferases (Nat)"/>
    <property type="match status" value="1"/>
</dbReference>
<dbReference type="PANTHER" id="PTHR43305:SF1">
    <property type="entry name" value="FAMILY N-ACETYLTRANSFERASE, PUTATIVE (AFU_ORTHOLOGUE AFUA_2G01380)-RELATED"/>
    <property type="match status" value="1"/>
</dbReference>
<dbReference type="InterPro" id="IPR052777">
    <property type="entry name" value="Acetyltransferase_Enz"/>
</dbReference>
<organism evidence="2">
    <name type="scientific">anaerobic digester metagenome</name>
    <dbReference type="NCBI Taxonomy" id="1263854"/>
    <lineage>
        <taxon>unclassified sequences</taxon>
        <taxon>metagenomes</taxon>
        <taxon>ecological metagenomes</taxon>
    </lineage>
</organism>
<reference evidence="2" key="1">
    <citation type="submission" date="2019-03" db="EMBL/GenBank/DDBJ databases">
        <authorList>
            <person name="Hao L."/>
        </authorList>
    </citation>
    <scope>NUCLEOTIDE SEQUENCE</scope>
</reference>